<name>A0A2Z3HBB4_9BACT</name>
<dbReference type="RefSeq" id="WP_010042999.1">
    <property type="nucleotide sequence ID" value="NZ_CP025958.1"/>
</dbReference>
<accession>A0A2Z3HBB4</accession>
<dbReference type="EMBL" id="CP025958">
    <property type="protein sequence ID" value="AWM38510.1"/>
    <property type="molecule type" value="Genomic_DNA"/>
</dbReference>
<dbReference type="Gene3D" id="2.60.120.560">
    <property type="entry name" value="Exo-inulinase, domain 1"/>
    <property type="match status" value="1"/>
</dbReference>
<proteinExistence type="predicted"/>
<keyword evidence="3" id="KW-1185">Reference proteome</keyword>
<dbReference type="AlphaFoldDB" id="A0A2Z3HBB4"/>
<evidence type="ECO:0000259" key="1">
    <source>
        <dbReference type="Pfam" id="PF06439"/>
    </source>
</evidence>
<organism evidence="2 3">
    <name type="scientific">Gemmata obscuriglobus</name>
    <dbReference type="NCBI Taxonomy" id="114"/>
    <lineage>
        <taxon>Bacteria</taxon>
        <taxon>Pseudomonadati</taxon>
        <taxon>Planctomycetota</taxon>
        <taxon>Planctomycetia</taxon>
        <taxon>Gemmatales</taxon>
        <taxon>Gemmataceae</taxon>
        <taxon>Gemmata</taxon>
    </lineage>
</organism>
<dbReference type="Proteomes" id="UP000245802">
    <property type="component" value="Chromosome"/>
</dbReference>
<evidence type="ECO:0000313" key="3">
    <source>
        <dbReference type="Proteomes" id="UP000245802"/>
    </source>
</evidence>
<reference evidence="2 3" key="1">
    <citation type="submission" date="2018-01" db="EMBL/GenBank/DDBJ databases">
        <title>G. obscuriglobus.</title>
        <authorList>
            <person name="Franke J."/>
            <person name="Blomberg W."/>
            <person name="Selmecki A."/>
        </authorList>
    </citation>
    <scope>NUCLEOTIDE SEQUENCE [LARGE SCALE GENOMIC DNA]</scope>
    <source>
        <strain evidence="2 3">DSM 5831</strain>
    </source>
</reference>
<evidence type="ECO:0000313" key="2">
    <source>
        <dbReference type="EMBL" id="AWM38510.1"/>
    </source>
</evidence>
<dbReference type="GO" id="GO:0016787">
    <property type="term" value="F:hydrolase activity"/>
    <property type="evidence" value="ECO:0007669"/>
    <property type="project" value="InterPro"/>
</dbReference>
<sequence length="252" mass="27624">MKVRLTAVAIAVAIVTTSVRSEDNKAPAGFTALFNGKDLTGWKGHTTMTERAKQKPEDLAKLQATRTKTAFEHWKLVDGAIHCDGKGGVSLVTEKDYGNFELLVDWKIAKKGDSGLYLRGQPQVQIWDSDNAGGGRIEDPGTGSGGLWNNPLPPNAEKSADVALRLQEGRKVGKVPLTKADKPVGEWNTFHITVIGDEVTVKLNGTLVVDKAKLLNFWERGKPVPETGPIELQFHGDPLWFKNIYIKELKKS</sequence>
<gene>
    <name evidence="2" type="ORF">C1280_16995</name>
</gene>
<protein>
    <submittedName>
        <fullName evidence="2">DUF1080 domain-containing protein</fullName>
    </submittedName>
</protein>
<dbReference type="KEGG" id="gog:C1280_16995"/>
<dbReference type="Pfam" id="PF06439">
    <property type="entry name" value="3keto-disac_hyd"/>
    <property type="match status" value="1"/>
</dbReference>
<feature type="domain" description="3-keto-alpha-glucoside-1,2-lyase/3-keto-2-hydroxy-glucal hydratase" evidence="1">
    <location>
        <begin position="29"/>
        <end position="247"/>
    </location>
</feature>
<dbReference type="InterPro" id="IPR010496">
    <property type="entry name" value="AL/BT2_dom"/>
</dbReference>
<dbReference type="OrthoDB" id="257393at2"/>